<accession>A0A0K2T703</accession>
<dbReference type="AlphaFoldDB" id="A0A0K2T703"/>
<sequence length="49" mass="5605">MSRSFLKLELSRAKQDFQLGLPINRTNSSINIAILELLPFHSSIAIFWS</sequence>
<proteinExistence type="predicted"/>
<organism evidence="1">
    <name type="scientific">Lepeophtheirus salmonis</name>
    <name type="common">Salmon louse</name>
    <name type="synonym">Caligus salmonis</name>
    <dbReference type="NCBI Taxonomy" id="72036"/>
    <lineage>
        <taxon>Eukaryota</taxon>
        <taxon>Metazoa</taxon>
        <taxon>Ecdysozoa</taxon>
        <taxon>Arthropoda</taxon>
        <taxon>Crustacea</taxon>
        <taxon>Multicrustacea</taxon>
        <taxon>Hexanauplia</taxon>
        <taxon>Copepoda</taxon>
        <taxon>Siphonostomatoida</taxon>
        <taxon>Caligidae</taxon>
        <taxon>Lepeophtheirus</taxon>
    </lineage>
</organism>
<evidence type="ECO:0000313" key="1">
    <source>
        <dbReference type="EMBL" id="CDW21793.1"/>
    </source>
</evidence>
<dbReference type="EMBL" id="HACA01004432">
    <property type="protein sequence ID" value="CDW21793.1"/>
    <property type="molecule type" value="Transcribed_RNA"/>
</dbReference>
<name>A0A0K2T703_LEPSM</name>
<reference evidence="1" key="1">
    <citation type="submission" date="2014-05" db="EMBL/GenBank/DDBJ databases">
        <authorList>
            <person name="Chronopoulou M."/>
        </authorList>
    </citation>
    <scope>NUCLEOTIDE SEQUENCE</scope>
    <source>
        <tissue evidence="1">Whole organism</tissue>
    </source>
</reference>
<protein>
    <submittedName>
        <fullName evidence="1">Uncharacterized protein</fullName>
    </submittedName>
</protein>